<keyword evidence="10 14" id="KW-1133">Transmembrane helix</keyword>
<comment type="pathway">
    <text evidence="3">Lipid metabolism.</text>
</comment>
<evidence type="ECO:0000256" key="3">
    <source>
        <dbReference type="ARBA" id="ARBA00005189"/>
    </source>
</evidence>
<gene>
    <name evidence="15" type="ORF">ACHAWU_006492</name>
</gene>
<keyword evidence="9 14" id="KW-0256">Endoplasmic reticulum</keyword>
<evidence type="ECO:0000256" key="5">
    <source>
        <dbReference type="ARBA" id="ARBA00022516"/>
    </source>
</evidence>
<evidence type="ECO:0000256" key="4">
    <source>
        <dbReference type="ARBA" id="ARBA00005420"/>
    </source>
</evidence>
<keyword evidence="5" id="KW-0444">Lipid biosynthesis</keyword>
<evidence type="ECO:0000313" key="16">
    <source>
        <dbReference type="Proteomes" id="UP001530293"/>
    </source>
</evidence>
<keyword evidence="6 14" id="KW-0808">Transferase</keyword>
<keyword evidence="12 14" id="KW-0472">Membrane</keyword>
<evidence type="ECO:0000256" key="9">
    <source>
        <dbReference type="ARBA" id="ARBA00022824"/>
    </source>
</evidence>
<accession>A0ABD3MAN5</accession>
<keyword evidence="11" id="KW-0443">Lipid metabolism</keyword>
<comment type="pathway">
    <text evidence="2">Glycerolipid metabolism; triacylglycerol biosynthesis.</text>
</comment>
<keyword evidence="16" id="KW-1185">Reference proteome</keyword>
<dbReference type="InterPro" id="IPR007130">
    <property type="entry name" value="DAGAT"/>
</dbReference>
<sequence>MSKQPVVVAKSWLLGMSIASIFSMAYLLIPIYLLTATACLLRHPTSQSSILYALPMLISIVIPPRASLLALRLIHPMLSYFDFNCIYHLDSESTIRSSMKSGTSYIFAAQPHGVLSFVGMCAATYNPIDTLSVPTAAASVVLHTPLLKNLMGIFNLVDASARNLQHLFKQGKSVLIYIGGIAELFKSCRSEERLYLQQRKGFIKLALKEKNVDIVPVYLFGNTSVLSVMKHGPLAALSRKLQASLTLFWGKLYLPIPRDEKLLYVIGRPLGLPYIPQPTQEDIDKWHGIYCEEVRKIFEMYKERVPMYKHKKLYID</sequence>
<dbReference type="GO" id="GO:0005789">
    <property type="term" value="C:endoplasmic reticulum membrane"/>
    <property type="evidence" value="ECO:0007669"/>
    <property type="project" value="UniProtKB-SubCell"/>
</dbReference>
<reference evidence="15 16" key="1">
    <citation type="submission" date="2024-10" db="EMBL/GenBank/DDBJ databases">
        <title>Updated reference genomes for cyclostephanoid diatoms.</title>
        <authorList>
            <person name="Roberts W.R."/>
            <person name="Alverson A.J."/>
        </authorList>
    </citation>
    <scope>NUCLEOTIDE SEQUENCE [LARGE SCALE GENOMIC DNA]</scope>
    <source>
        <strain evidence="15 16">AJA232-27</strain>
    </source>
</reference>
<dbReference type="AlphaFoldDB" id="A0ABD3MAN5"/>
<organism evidence="15 16">
    <name type="scientific">Discostella pseudostelligera</name>
    <dbReference type="NCBI Taxonomy" id="259834"/>
    <lineage>
        <taxon>Eukaryota</taxon>
        <taxon>Sar</taxon>
        <taxon>Stramenopiles</taxon>
        <taxon>Ochrophyta</taxon>
        <taxon>Bacillariophyta</taxon>
        <taxon>Coscinodiscophyceae</taxon>
        <taxon>Thalassiosirophycidae</taxon>
        <taxon>Stephanodiscales</taxon>
        <taxon>Stephanodiscaceae</taxon>
        <taxon>Discostella</taxon>
    </lineage>
</organism>
<evidence type="ECO:0000256" key="6">
    <source>
        <dbReference type="ARBA" id="ARBA00022679"/>
    </source>
</evidence>
<evidence type="ECO:0000256" key="2">
    <source>
        <dbReference type="ARBA" id="ARBA00004771"/>
    </source>
</evidence>
<dbReference type="EC" id="2.3.1.-" evidence="14"/>
<evidence type="ECO:0000256" key="10">
    <source>
        <dbReference type="ARBA" id="ARBA00022989"/>
    </source>
</evidence>
<dbReference type="Proteomes" id="UP001530293">
    <property type="component" value="Unassembled WGS sequence"/>
</dbReference>
<name>A0ABD3MAN5_9STRA</name>
<dbReference type="PANTHER" id="PTHR12317:SF0">
    <property type="entry name" value="ACYLTRANSFERASE"/>
    <property type="match status" value="1"/>
</dbReference>
<comment type="caution">
    <text evidence="15">The sequence shown here is derived from an EMBL/GenBank/DDBJ whole genome shotgun (WGS) entry which is preliminary data.</text>
</comment>
<keyword evidence="7 14" id="KW-0812">Transmembrane</keyword>
<evidence type="ECO:0000256" key="7">
    <source>
        <dbReference type="ARBA" id="ARBA00022692"/>
    </source>
</evidence>
<feature type="transmembrane region" description="Helical" evidence="14">
    <location>
        <begin position="12"/>
        <end position="38"/>
    </location>
</feature>
<evidence type="ECO:0000256" key="11">
    <source>
        <dbReference type="ARBA" id="ARBA00023098"/>
    </source>
</evidence>
<dbReference type="GO" id="GO:0016746">
    <property type="term" value="F:acyltransferase activity"/>
    <property type="evidence" value="ECO:0007669"/>
    <property type="project" value="UniProtKB-KW"/>
</dbReference>
<comment type="subcellular location">
    <subcellularLocation>
        <location evidence="1 14">Endoplasmic reticulum membrane</location>
        <topology evidence="1 14">Multi-pass membrane protein</topology>
    </subcellularLocation>
</comment>
<dbReference type="GO" id="GO:0006071">
    <property type="term" value="P:glycerol metabolic process"/>
    <property type="evidence" value="ECO:0007669"/>
    <property type="project" value="UniProtKB-KW"/>
</dbReference>
<evidence type="ECO:0000313" key="15">
    <source>
        <dbReference type="EMBL" id="KAL3761086.1"/>
    </source>
</evidence>
<dbReference type="PANTHER" id="PTHR12317">
    <property type="entry name" value="DIACYLGLYCEROL O-ACYLTRANSFERASE"/>
    <property type="match status" value="1"/>
</dbReference>
<evidence type="ECO:0000256" key="12">
    <source>
        <dbReference type="ARBA" id="ARBA00023136"/>
    </source>
</evidence>
<evidence type="ECO:0000256" key="14">
    <source>
        <dbReference type="RuleBase" id="RU367023"/>
    </source>
</evidence>
<keyword evidence="13" id="KW-0012">Acyltransferase</keyword>
<feature type="transmembrane region" description="Helical" evidence="14">
    <location>
        <begin position="50"/>
        <end position="71"/>
    </location>
</feature>
<proteinExistence type="inferred from homology"/>
<keyword evidence="8" id="KW-0319">Glycerol metabolism</keyword>
<comment type="similarity">
    <text evidence="4 14">Belongs to the diacylglycerol acyltransferase family.</text>
</comment>
<evidence type="ECO:0000256" key="1">
    <source>
        <dbReference type="ARBA" id="ARBA00004477"/>
    </source>
</evidence>
<evidence type="ECO:0000256" key="8">
    <source>
        <dbReference type="ARBA" id="ARBA00022798"/>
    </source>
</evidence>
<evidence type="ECO:0000256" key="13">
    <source>
        <dbReference type="ARBA" id="ARBA00023315"/>
    </source>
</evidence>
<dbReference type="GO" id="GO:0006629">
    <property type="term" value="P:lipid metabolic process"/>
    <property type="evidence" value="ECO:0007669"/>
    <property type="project" value="UniProtKB-KW"/>
</dbReference>
<dbReference type="Pfam" id="PF03982">
    <property type="entry name" value="DAGAT"/>
    <property type="match status" value="1"/>
</dbReference>
<protein>
    <recommendedName>
        <fullName evidence="14">Acyltransferase</fullName>
        <ecNumber evidence="14">2.3.1.-</ecNumber>
    </recommendedName>
</protein>
<dbReference type="EMBL" id="JALLBG020000160">
    <property type="protein sequence ID" value="KAL3761086.1"/>
    <property type="molecule type" value="Genomic_DNA"/>
</dbReference>